<name>X1VIE4_9ZZZZ</name>
<gene>
    <name evidence="1" type="ORF">S12H4_48839</name>
</gene>
<organism evidence="1">
    <name type="scientific">marine sediment metagenome</name>
    <dbReference type="NCBI Taxonomy" id="412755"/>
    <lineage>
        <taxon>unclassified sequences</taxon>
        <taxon>metagenomes</taxon>
        <taxon>ecological metagenomes</taxon>
    </lineage>
</organism>
<feature type="non-terminal residue" evidence="1">
    <location>
        <position position="94"/>
    </location>
</feature>
<proteinExistence type="predicted"/>
<reference evidence="1" key="1">
    <citation type="journal article" date="2014" name="Front. Microbiol.">
        <title>High frequency of phylogenetically diverse reductive dehalogenase-homologous genes in deep subseafloor sedimentary metagenomes.</title>
        <authorList>
            <person name="Kawai M."/>
            <person name="Futagami T."/>
            <person name="Toyoda A."/>
            <person name="Takaki Y."/>
            <person name="Nishi S."/>
            <person name="Hori S."/>
            <person name="Arai W."/>
            <person name="Tsubouchi T."/>
            <person name="Morono Y."/>
            <person name="Uchiyama I."/>
            <person name="Ito T."/>
            <person name="Fujiyama A."/>
            <person name="Inagaki F."/>
            <person name="Takami H."/>
        </authorList>
    </citation>
    <scope>NUCLEOTIDE SEQUENCE</scope>
    <source>
        <strain evidence="1">Expedition CK06-06</strain>
    </source>
</reference>
<protein>
    <submittedName>
        <fullName evidence="1">Uncharacterized protein</fullName>
    </submittedName>
</protein>
<sequence length="94" mass="10610">MRKIKEAQFYTIDGRKFPRVTTALGAVRSLALEHWRGELGNIEADRQMEEAAEIGKAVHRLCHAYNVGQSFIIPDDIVGELFSAYRGWFAGNVD</sequence>
<dbReference type="AlphaFoldDB" id="X1VIE4"/>
<dbReference type="EMBL" id="BARW01030568">
    <property type="protein sequence ID" value="GAJ07340.1"/>
    <property type="molecule type" value="Genomic_DNA"/>
</dbReference>
<comment type="caution">
    <text evidence="1">The sequence shown here is derived from an EMBL/GenBank/DDBJ whole genome shotgun (WGS) entry which is preliminary data.</text>
</comment>
<accession>X1VIE4</accession>
<evidence type="ECO:0000313" key="1">
    <source>
        <dbReference type="EMBL" id="GAJ07340.1"/>
    </source>
</evidence>